<dbReference type="Proteomes" id="UP000216107">
    <property type="component" value="Unassembled WGS sequence"/>
</dbReference>
<evidence type="ECO:0000313" key="11">
    <source>
        <dbReference type="Proteomes" id="UP000216107"/>
    </source>
</evidence>
<reference evidence="10 11" key="2">
    <citation type="submission" date="2017-07" db="EMBL/GenBank/DDBJ databases">
        <title>Candidatus Dactylopiibacterium carminicum, a nitrogen-fixing symbiont of the cochineal insect Dactylopius coccus and Dactylopius opuntiae (Hemiptera: Coccoidea: Dactylopiidae).</title>
        <authorList>
            <person name="Vera A."/>
        </authorList>
    </citation>
    <scope>NUCLEOTIDE SEQUENCE [LARGE SCALE GENOMIC DNA]</scope>
    <source>
        <strain evidence="10 11">NFDCM</strain>
    </source>
</reference>
<dbReference type="PIRSF" id="PIRSF005457">
    <property type="entry name" value="Glx"/>
    <property type="match status" value="1"/>
</dbReference>
<keyword evidence="6 7" id="KW-0862">Zinc</keyword>
<dbReference type="InterPro" id="IPR050110">
    <property type="entry name" value="Glyoxalase_II_hydrolase"/>
</dbReference>
<keyword evidence="12" id="KW-1185">Reference proteome</keyword>
<feature type="binding site" evidence="7">
    <location>
        <position position="129"/>
    </location>
    <ligand>
        <name>Zn(2+)</name>
        <dbReference type="ChEBI" id="CHEBI:29105"/>
        <label>2</label>
    </ligand>
</feature>
<dbReference type="Gene3D" id="3.60.15.10">
    <property type="entry name" value="Ribonuclease Z/Hydroxyacylglutathione hydrolase-like"/>
    <property type="match status" value="1"/>
</dbReference>
<keyword evidence="4 7" id="KW-0479">Metal-binding</keyword>
<comment type="function">
    <text evidence="7">Thiolesterase that catalyzes the hydrolysis of S-D-lactoyl-glutathione to form glutathione and D-lactic acid.</text>
</comment>
<dbReference type="GO" id="GO:0019243">
    <property type="term" value="P:methylglyoxal catabolic process to D-lactate via S-lactoyl-glutathione"/>
    <property type="evidence" value="ECO:0007669"/>
    <property type="project" value="UniProtKB-UniRule"/>
</dbReference>
<dbReference type="GO" id="GO:0004416">
    <property type="term" value="F:hydroxyacylglutathione hydrolase activity"/>
    <property type="evidence" value="ECO:0007669"/>
    <property type="project" value="UniProtKB-UniRule"/>
</dbReference>
<dbReference type="EMBL" id="MDUX01000016">
    <property type="protein sequence ID" value="KAF7599646.1"/>
    <property type="molecule type" value="Genomic_DNA"/>
</dbReference>
<dbReference type="CDD" id="cd07723">
    <property type="entry name" value="hydroxyacylglutathione_hydrolase_MBL-fold"/>
    <property type="match status" value="1"/>
</dbReference>
<comment type="caution">
    <text evidence="10">The sequence shown here is derived from an EMBL/GenBank/DDBJ whole genome shotgun (WGS) entry which is preliminary data.</text>
</comment>
<dbReference type="InterPro" id="IPR032282">
    <property type="entry name" value="HAGH_C"/>
</dbReference>
<dbReference type="InterPro" id="IPR036866">
    <property type="entry name" value="RibonucZ/Hydroxyglut_hydro"/>
</dbReference>
<dbReference type="PANTHER" id="PTHR43705:SF1">
    <property type="entry name" value="HYDROXYACYLGLUTATHIONE HYDROLASE GLOB"/>
    <property type="match status" value="1"/>
</dbReference>
<protein>
    <recommendedName>
        <fullName evidence="7">Hydroxyacylglutathione hydrolase</fullName>
        <ecNumber evidence="7">3.1.2.6</ecNumber>
    </recommendedName>
    <alternativeName>
        <fullName evidence="7">Glyoxalase II</fullName>
        <shortName evidence="7">Glx II</shortName>
    </alternativeName>
</protein>
<feature type="binding site" evidence="7">
    <location>
        <position position="167"/>
    </location>
    <ligand>
        <name>Zn(2+)</name>
        <dbReference type="ChEBI" id="CHEBI:29105"/>
        <label>2</label>
    </ligand>
</feature>
<evidence type="ECO:0000256" key="1">
    <source>
        <dbReference type="ARBA" id="ARBA00001623"/>
    </source>
</evidence>
<dbReference type="NCBIfam" id="TIGR03413">
    <property type="entry name" value="GSH_gloB"/>
    <property type="match status" value="1"/>
</dbReference>
<dbReference type="OrthoDB" id="9802248at2"/>
<feature type="binding site" evidence="7">
    <location>
        <position position="129"/>
    </location>
    <ligand>
        <name>Zn(2+)</name>
        <dbReference type="ChEBI" id="CHEBI:29105"/>
        <label>1</label>
    </ligand>
</feature>
<evidence type="ECO:0000313" key="10">
    <source>
        <dbReference type="EMBL" id="PAS93576.1"/>
    </source>
</evidence>
<dbReference type="InterPro" id="IPR001279">
    <property type="entry name" value="Metallo-B-lactamas"/>
</dbReference>
<dbReference type="HAMAP" id="MF_01374">
    <property type="entry name" value="Glyoxalase_2"/>
    <property type="match status" value="1"/>
</dbReference>
<name>A0A272EU63_9RHOO</name>
<evidence type="ECO:0000256" key="3">
    <source>
        <dbReference type="ARBA" id="ARBA00006759"/>
    </source>
</evidence>
<dbReference type="InterPro" id="IPR035680">
    <property type="entry name" value="Clx_II_MBL"/>
</dbReference>
<dbReference type="AlphaFoldDB" id="A0A272EU63"/>
<dbReference type="Pfam" id="PF16123">
    <property type="entry name" value="HAGH_C"/>
    <property type="match status" value="1"/>
</dbReference>
<dbReference type="SMART" id="SM00849">
    <property type="entry name" value="Lactamase_B"/>
    <property type="match status" value="1"/>
</dbReference>
<evidence type="ECO:0000259" key="8">
    <source>
        <dbReference type="SMART" id="SM00849"/>
    </source>
</evidence>
<sequence length="255" mass="27295">MKSELRIVPFSALRDNYIWSLSDGRDCVLVDPGEATPAQTWLQSQGLKLSAILLTHHHADHTGGVTVLRQRWPVPVFGPTGLPEVDHPLKGGETFDLPGLDQSIEVLAVPGHTPEHLAYLGAGALFCGDTLFGAGCGRLLGGTASQLHASLNLLARLPGDTQVCCAHEYTLSNLQFAAAVEPNNPLIAQRQAHCVALRETGQPTLPGNIAEELATNPFLRCDQASVRSAAKHVAGHALATPLDVFTALRAWKDRF</sequence>
<dbReference type="UniPathway" id="UPA00619">
    <property type="reaction ID" value="UER00676"/>
</dbReference>
<dbReference type="SUPFAM" id="SSF56281">
    <property type="entry name" value="Metallo-hydrolase/oxidoreductase"/>
    <property type="match status" value="1"/>
</dbReference>
<evidence type="ECO:0000256" key="6">
    <source>
        <dbReference type="ARBA" id="ARBA00022833"/>
    </source>
</evidence>
<proteinExistence type="inferred from homology"/>
<dbReference type="RefSeq" id="WP_095524123.1">
    <property type="nucleotide sequence ID" value="NZ_MDUX01000016.1"/>
</dbReference>
<feature type="binding site" evidence="7">
    <location>
        <position position="61"/>
    </location>
    <ligand>
        <name>Zn(2+)</name>
        <dbReference type="ChEBI" id="CHEBI:29105"/>
        <label>2</label>
    </ligand>
</feature>
<dbReference type="EMBL" id="NMRN01000015">
    <property type="protein sequence ID" value="PAS93576.1"/>
    <property type="molecule type" value="Genomic_DNA"/>
</dbReference>
<comment type="catalytic activity">
    <reaction evidence="1 7">
        <text>an S-(2-hydroxyacyl)glutathione + H2O = a 2-hydroxy carboxylate + glutathione + H(+)</text>
        <dbReference type="Rhea" id="RHEA:21864"/>
        <dbReference type="ChEBI" id="CHEBI:15377"/>
        <dbReference type="ChEBI" id="CHEBI:15378"/>
        <dbReference type="ChEBI" id="CHEBI:57925"/>
        <dbReference type="ChEBI" id="CHEBI:58896"/>
        <dbReference type="ChEBI" id="CHEBI:71261"/>
        <dbReference type="EC" id="3.1.2.6"/>
    </reaction>
</comment>
<gene>
    <name evidence="7 10" type="primary">gloB</name>
    <name evidence="9" type="ORF">BGI27_06625</name>
    <name evidence="10" type="ORF">CGU29_07200</name>
</gene>
<comment type="subunit">
    <text evidence="7">Monomer.</text>
</comment>
<feature type="binding site" evidence="7">
    <location>
        <position position="58"/>
    </location>
    <ligand>
        <name>Zn(2+)</name>
        <dbReference type="ChEBI" id="CHEBI:29105"/>
        <label>1</label>
    </ligand>
</feature>
<feature type="binding site" evidence="7">
    <location>
        <position position="60"/>
    </location>
    <ligand>
        <name>Zn(2+)</name>
        <dbReference type="ChEBI" id="CHEBI:29105"/>
        <label>2</label>
    </ligand>
</feature>
<dbReference type="Proteomes" id="UP000623509">
    <property type="component" value="Unassembled WGS sequence"/>
</dbReference>
<feature type="binding site" evidence="7">
    <location>
        <position position="56"/>
    </location>
    <ligand>
        <name>Zn(2+)</name>
        <dbReference type="ChEBI" id="CHEBI:29105"/>
        <label>1</label>
    </ligand>
</feature>
<comment type="similarity">
    <text evidence="3 7">Belongs to the metallo-beta-lactamase superfamily. Glyoxalase II family.</text>
</comment>
<reference evidence="9 12" key="1">
    <citation type="submission" date="2016-08" db="EMBL/GenBank/DDBJ databases">
        <title>Candidatus Dactylopiibacterium carminicum genome sequence.</title>
        <authorList>
            <person name="Ramirez-Puebla S.T."/>
            <person name="Ormeno-Orrillo E."/>
            <person name="Vera-Ponce De Leon A."/>
            <person name="Luis L."/>
            <person name="Sanchez-Flores A."/>
            <person name="Monica R."/>
            <person name="Martinez-Romero E."/>
        </authorList>
    </citation>
    <scope>NUCLEOTIDE SEQUENCE [LARGE SCALE GENOMIC DNA]</scope>
    <source>
        <strain evidence="9">END1</strain>
    </source>
</reference>
<evidence type="ECO:0000256" key="4">
    <source>
        <dbReference type="ARBA" id="ARBA00022723"/>
    </source>
</evidence>
<evidence type="ECO:0000256" key="2">
    <source>
        <dbReference type="ARBA" id="ARBA00004963"/>
    </source>
</evidence>
<evidence type="ECO:0000313" key="12">
    <source>
        <dbReference type="Proteomes" id="UP000623509"/>
    </source>
</evidence>
<evidence type="ECO:0000256" key="7">
    <source>
        <dbReference type="HAMAP-Rule" id="MF_01374"/>
    </source>
</evidence>
<evidence type="ECO:0000313" key="9">
    <source>
        <dbReference type="EMBL" id="KAF7599646.1"/>
    </source>
</evidence>
<keyword evidence="5 7" id="KW-0378">Hydrolase</keyword>
<feature type="binding site" evidence="7">
    <location>
        <position position="112"/>
    </location>
    <ligand>
        <name>Zn(2+)</name>
        <dbReference type="ChEBI" id="CHEBI:29105"/>
        <label>1</label>
    </ligand>
</feature>
<dbReference type="EC" id="3.1.2.6" evidence="7"/>
<organism evidence="10 11">
    <name type="scientific">Candidatus Dactylopiibacterium carminicum</name>
    <dbReference type="NCBI Taxonomy" id="857335"/>
    <lineage>
        <taxon>Bacteria</taxon>
        <taxon>Pseudomonadati</taxon>
        <taxon>Pseudomonadota</taxon>
        <taxon>Betaproteobacteria</taxon>
        <taxon>Rhodocyclales</taxon>
        <taxon>Rhodocyclaceae</taxon>
        <taxon>Candidatus Dactylopiibacterium</taxon>
    </lineage>
</organism>
<accession>A0A272EU63</accession>
<comment type="pathway">
    <text evidence="2 7">Secondary metabolite metabolism; methylglyoxal degradation; (R)-lactate from methylglyoxal: step 2/2.</text>
</comment>
<comment type="cofactor">
    <cofactor evidence="7">
        <name>Zn(2+)</name>
        <dbReference type="ChEBI" id="CHEBI:29105"/>
    </cofactor>
    <text evidence="7">Binds 2 Zn(2+) ions per subunit.</text>
</comment>
<evidence type="ECO:0000256" key="5">
    <source>
        <dbReference type="ARBA" id="ARBA00022801"/>
    </source>
</evidence>
<dbReference type="GO" id="GO:0046872">
    <property type="term" value="F:metal ion binding"/>
    <property type="evidence" value="ECO:0007669"/>
    <property type="project" value="UniProtKB-KW"/>
</dbReference>
<dbReference type="Pfam" id="PF00753">
    <property type="entry name" value="Lactamase_B"/>
    <property type="match status" value="1"/>
</dbReference>
<feature type="domain" description="Metallo-beta-lactamase" evidence="8">
    <location>
        <begin position="15"/>
        <end position="167"/>
    </location>
</feature>
<dbReference type="InterPro" id="IPR017782">
    <property type="entry name" value="Hydroxyacylglutathione_Hdrlase"/>
</dbReference>
<dbReference type="PANTHER" id="PTHR43705">
    <property type="entry name" value="HYDROXYACYLGLUTATHIONE HYDROLASE"/>
    <property type="match status" value="1"/>
</dbReference>